<dbReference type="GO" id="GO:0005737">
    <property type="term" value="C:cytoplasm"/>
    <property type="evidence" value="ECO:0007669"/>
    <property type="project" value="UniProtKB-SubCell"/>
</dbReference>
<evidence type="ECO:0000256" key="4">
    <source>
        <dbReference type="ARBA" id="ARBA00022490"/>
    </source>
</evidence>
<keyword evidence="4" id="KW-0963">Cytoplasm</keyword>
<evidence type="ECO:0000256" key="2">
    <source>
        <dbReference type="ARBA" id="ARBA00007663"/>
    </source>
</evidence>
<dbReference type="HOGENOM" id="CLU_031397_3_1_3"/>
<dbReference type="OrthoDB" id="9814580at2"/>
<gene>
    <name evidence="13" type="primary">rimN</name>
    <name evidence="13" type="ORF">GKIL_2592</name>
</gene>
<evidence type="ECO:0000313" key="14">
    <source>
        <dbReference type="Proteomes" id="UP000017396"/>
    </source>
</evidence>
<keyword evidence="7" id="KW-0548">Nucleotidyltransferase</keyword>
<accession>U5QJ09</accession>
<dbReference type="KEGG" id="glj:GKIL_2592"/>
<evidence type="ECO:0000256" key="1">
    <source>
        <dbReference type="ARBA" id="ARBA00004496"/>
    </source>
</evidence>
<evidence type="ECO:0000256" key="6">
    <source>
        <dbReference type="ARBA" id="ARBA00022694"/>
    </source>
</evidence>
<dbReference type="Pfam" id="PF01300">
    <property type="entry name" value="Sua5_yciO_yrdC"/>
    <property type="match status" value="1"/>
</dbReference>
<dbReference type="EMBL" id="CP003587">
    <property type="protein sequence ID" value="AGY58838.1"/>
    <property type="molecule type" value="Genomic_DNA"/>
</dbReference>
<evidence type="ECO:0000256" key="11">
    <source>
        <dbReference type="ARBA" id="ARBA00048366"/>
    </source>
</evidence>
<keyword evidence="9" id="KW-0067">ATP-binding</keyword>
<dbReference type="AlphaFoldDB" id="U5QJ09"/>
<keyword evidence="5" id="KW-0808">Transferase</keyword>
<proteinExistence type="inferred from homology"/>
<keyword evidence="14" id="KW-1185">Reference proteome</keyword>
<dbReference type="eggNOG" id="COG0009">
    <property type="taxonomic scope" value="Bacteria"/>
</dbReference>
<dbReference type="InterPro" id="IPR017945">
    <property type="entry name" value="DHBP_synth_RibB-like_a/b_dom"/>
</dbReference>
<comment type="catalytic activity">
    <reaction evidence="11">
        <text>L-threonine + hydrogencarbonate + ATP = L-threonylcarbamoyladenylate + diphosphate + H2O</text>
        <dbReference type="Rhea" id="RHEA:36407"/>
        <dbReference type="ChEBI" id="CHEBI:15377"/>
        <dbReference type="ChEBI" id="CHEBI:17544"/>
        <dbReference type="ChEBI" id="CHEBI:30616"/>
        <dbReference type="ChEBI" id="CHEBI:33019"/>
        <dbReference type="ChEBI" id="CHEBI:57926"/>
        <dbReference type="ChEBI" id="CHEBI:73682"/>
        <dbReference type="EC" id="2.7.7.87"/>
    </reaction>
</comment>
<evidence type="ECO:0000256" key="3">
    <source>
        <dbReference type="ARBA" id="ARBA00012584"/>
    </source>
</evidence>
<evidence type="ECO:0000256" key="10">
    <source>
        <dbReference type="ARBA" id="ARBA00029774"/>
    </source>
</evidence>
<feature type="domain" description="YrdC-like" evidence="12">
    <location>
        <begin position="5"/>
        <end position="185"/>
    </location>
</feature>
<dbReference type="STRING" id="1183438.GKIL_2592"/>
<dbReference type="PANTHER" id="PTHR17490">
    <property type="entry name" value="SUA5"/>
    <property type="match status" value="1"/>
</dbReference>
<dbReference type="PANTHER" id="PTHR17490:SF16">
    <property type="entry name" value="THREONYLCARBAMOYL-AMP SYNTHASE"/>
    <property type="match status" value="1"/>
</dbReference>
<dbReference type="InterPro" id="IPR050156">
    <property type="entry name" value="TC-AMP_synthase_SUA5"/>
</dbReference>
<dbReference type="RefSeq" id="WP_023174031.1">
    <property type="nucleotide sequence ID" value="NC_022600.1"/>
</dbReference>
<comment type="similarity">
    <text evidence="2">Belongs to the SUA5 family.</text>
</comment>
<dbReference type="GO" id="GO:0003725">
    <property type="term" value="F:double-stranded RNA binding"/>
    <property type="evidence" value="ECO:0007669"/>
    <property type="project" value="InterPro"/>
</dbReference>
<dbReference type="Gene3D" id="3.90.870.10">
    <property type="entry name" value="DHBP synthase"/>
    <property type="match status" value="1"/>
</dbReference>
<organism evidence="13 14">
    <name type="scientific">Gloeobacter kilaueensis (strain ATCC BAA-2537 / CCAP 1431/1 / ULC 316 / JS1)</name>
    <dbReference type="NCBI Taxonomy" id="1183438"/>
    <lineage>
        <taxon>Bacteria</taxon>
        <taxon>Bacillati</taxon>
        <taxon>Cyanobacteriota</taxon>
        <taxon>Cyanophyceae</taxon>
        <taxon>Gloeobacterales</taxon>
        <taxon>Gloeobacteraceae</taxon>
        <taxon>Gloeobacter</taxon>
    </lineage>
</organism>
<keyword evidence="8" id="KW-0547">Nucleotide-binding</keyword>
<name>U5QJ09_GLOK1</name>
<evidence type="ECO:0000256" key="7">
    <source>
        <dbReference type="ARBA" id="ARBA00022695"/>
    </source>
</evidence>
<dbReference type="GO" id="GO:0061710">
    <property type="term" value="F:L-threonylcarbamoyladenylate synthase"/>
    <property type="evidence" value="ECO:0007669"/>
    <property type="project" value="UniProtKB-EC"/>
</dbReference>
<dbReference type="GO" id="GO:0005524">
    <property type="term" value="F:ATP binding"/>
    <property type="evidence" value="ECO:0007669"/>
    <property type="project" value="UniProtKB-KW"/>
</dbReference>
<evidence type="ECO:0000256" key="5">
    <source>
        <dbReference type="ARBA" id="ARBA00022679"/>
    </source>
</evidence>
<protein>
    <recommendedName>
        <fullName evidence="10">L-threonylcarbamoyladenylate synthase</fullName>
        <ecNumber evidence="3">2.7.7.87</ecNumber>
    </recommendedName>
    <alternativeName>
        <fullName evidence="10">L-threonylcarbamoyladenylate synthase</fullName>
    </alternativeName>
</protein>
<dbReference type="GO" id="GO:0000049">
    <property type="term" value="F:tRNA binding"/>
    <property type="evidence" value="ECO:0007669"/>
    <property type="project" value="TreeGrafter"/>
</dbReference>
<evidence type="ECO:0000259" key="12">
    <source>
        <dbReference type="PROSITE" id="PS51163"/>
    </source>
</evidence>
<sequence>MSVLFISETAFLAHLRAGGVGVLPTDTVPGLVCLPQYADGIYALKGRDENKPLILLGAETADLKPFTNGWLPEWAALTARGWPGPLTLALPASDRVLPQLHRNQQTIGLRVPAHAATRALLALSGPLASTSANRSGEPALLEPEAIRATFAHIPLLVGDYSSSGIASTVVRWQIDGWQVLRQGNFWLEADGARGADER</sequence>
<dbReference type="PATRIC" id="fig|1183438.3.peg.2552"/>
<dbReference type="InterPro" id="IPR006070">
    <property type="entry name" value="Sua5-like_dom"/>
</dbReference>
<dbReference type="GO" id="GO:0006450">
    <property type="term" value="P:regulation of translational fidelity"/>
    <property type="evidence" value="ECO:0007669"/>
    <property type="project" value="TreeGrafter"/>
</dbReference>
<dbReference type="Proteomes" id="UP000017396">
    <property type="component" value="Chromosome"/>
</dbReference>
<dbReference type="GO" id="GO:0008033">
    <property type="term" value="P:tRNA processing"/>
    <property type="evidence" value="ECO:0007669"/>
    <property type="project" value="UniProtKB-KW"/>
</dbReference>
<dbReference type="PROSITE" id="PS51163">
    <property type="entry name" value="YRDC"/>
    <property type="match status" value="1"/>
</dbReference>
<evidence type="ECO:0000256" key="8">
    <source>
        <dbReference type="ARBA" id="ARBA00022741"/>
    </source>
</evidence>
<dbReference type="SUPFAM" id="SSF55821">
    <property type="entry name" value="YrdC/RibB"/>
    <property type="match status" value="1"/>
</dbReference>
<dbReference type="EC" id="2.7.7.87" evidence="3"/>
<comment type="subcellular location">
    <subcellularLocation>
        <location evidence="1">Cytoplasm</location>
    </subcellularLocation>
</comment>
<reference evidence="13 14" key="1">
    <citation type="journal article" date="2013" name="PLoS ONE">
        <title>Cultivation and Complete Genome Sequencing of Gloeobacter kilaueensis sp. nov., from a Lava Cave in Kilauea Caldera, Hawai'i.</title>
        <authorList>
            <person name="Saw J.H."/>
            <person name="Schatz M."/>
            <person name="Brown M.V."/>
            <person name="Kunkel D.D."/>
            <person name="Foster J.S."/>
            <person name="Shick H."/>
            <person name="Christensen S."/>
            <person name="Hou S."/>
            <person name="Wan X."/>
            <person name="Donachie S.P."/>
        </authorList>
    </citation>
    <scope>NUCLEOTIDE SEQUENCE [LARGE SCALE GENOMIC DNA]</scope>
    <source>
        <strain evidence="14">JS</strain>
    </source>
</reference>
<evidence type="ECO:0000313" key="13">
    <source>
        <dbReference type="EMBL" id="AGY58838.1"/>
    </source>
</evidence>
<keyword evidence="6" id="KW-0819">tRNA processing</keyword>
<evidence type="ECO:0000256" key="9">
    <source>
        <dbReference type="ARBA" id="ARBA00022840"/>
    </source>
</evidence>